<dbReference type="GO" id="GO:0005737">
    <property type="term" value="C:cytoplasm"/>
    <property type="evidence" value="ECO:0007669"/>
    <property type="project" value="TreeGrafter"/>
</dbReference>
<keyword evidence="3 6" id="KW-0378">Hydrolase</keyword>
<dbReference type="FunFam" id="2.60.120.380:FF:000006">
    <property type="entry name" value="Calpain 10"/>
    <property type="match status" value="1"/>
</dbReference>
<dbReference type="GeneTree" id="ENSGT00940000159706"/>
<dbReference type="GO" id="GO:0004198">
    <property type="term" value="F:calcium-dependent cysteine-type endopeptidase activity"/>
    <property type="evidence" value="ECO:0007669"/>
    <property type="project" value="InterPro"/>
</dbReference>
<dbReference type="InterPro" id="IPR038765">
    <property type="entry name" value="Papain-like_cys_pep_sf"/>
</dbReference>
<evidence type="ECO:0000256" key="5">
    <source>
        <dbReference type="PIRSR" id="PIRSR622684-1"/>
    </source>
</evidence>
<feature type="active site" evidence="5 6">
    <location>
        <position position="267"/>
    </location>
</feature>
<keyword evidence="4 6" id="KW-0788">Thiol protease</keyword>
<dbReference type="SUPFAM" id="SSF49758">
    <property type="entry name" value="Calpain large subunit, middle domain (domain III)"/>
    <property type="match status" value="2"/>
</dbReference>
<dbReference type="Ensembl" id="ENSDCDT00010010927.1">
    <property type="protein sequence ID" value="ENSDCDP00010010426.1"/>
    <property type="gene ID" value="ENSDCDG00010004604.1"/>
</dbReference>
<feature type="active site" evidence="5 6">
    <location>
        <position position="242"/>
    </location>
</feature>
<dbReference type="Pfam" id="PF00648">
    <property type="entry name" value="Peptidase_C2"/>
    <property type="match status" value="1"/>
</dbReference>
<name>A0AAY4ASU1_9TELE</name>
<dbReference type="PANTHER" id="PTHR10183:SF30">
    <property type="entry name" value="CALPAIN-10"/>
    <property type="match status" value="1"/>
</dbReference>
<evidence type="ECO:0000256" key="1">
    <source>
        <dbReference type="ARBA" id="ARBA00007623"/>
    </source>
</evidence>
<dbReference type="Proteomes" id="UP000694580">
    <property type="component" value="Chromosome 4"/>
</dbReference>
<evidence type="ECO:0000256" key="2">
    <source>
        <dbReference type="ARBA" id="ARBA00022670"/>
    </source>
</evidence>
<dbReference type="InterPro" id="IPR001300">
    <property type="entry name" value="Peptidase_C2_calpain_cat"/>
</dbReference>
<dbReference type="SMART" id="SM00720">
    <property type="entry name" value="calpain_III"/>
    <property type="match status" value="2"/>
</dbReference>
<dbReference type="InterPro" id="IPR022684">
    <property type="entry name" value="Calpain_cysteine_protease"/>
</dbReference>
<sequence>RSPSCGPTARMRSSDADFPAQDSSLFSDLATPISALRGEIAWLRPQEICQTPRLFPDDSAQAHAKQGVLGDCWLLCACSMLLQNDHLMRKVIPPDQPQWGEWGYRGAFLFNFWQRGTWVEVKVDDRLPCINSKPCFSRCLSPAAFWVALLEKAYAKLRGSYECLWAGQVCEALVDLSGGVAERWKLRGSRDEEEEEEEKAEKGSDDRPLTLRNLPQLARDGCALSCSVYSSSRGVGELGQYHAMSMVDWREVRTVSGQTKCLLKIKNPWGRRCWDGVWAENGAGWKNLETSCARDLLGQAEQGEFWVDATEMQKDFDEVTVGYPISGNGHVQSIYTGAALPYSQHLTGHWVKGHSAGGCRNNSSYSSNPKFWLKASEVGEVLVCLLQHSTARDSGQRGVKVPAADSTLNHPHYQAIGLHMWKVEKKHFNLSQTLSKPPCACTATHAYEREVVLRAQLGAGFYLIVPSTFQKGAQGSFLLRVYSSSPTALSAMKVRDPALPNDVEGEWESTSCHGSWVPGLSAGGSRNFSSHSQNPRHPLTVTYDPGGTNIRVTLRQNCPPSAFQAIGFHVYKEGGRNQDEPMALTDMDPVASCVPHCYTHEVTLDCSLQAGAYAVIPSTYHPDLAGEFTLTWARRIPRKVVKSQEQLGQVIQEVSTVFFFCTSTELTYSFQKFGHIFSFNVFSLFS</sequence>
<dbReference type="PROSITE" id="PS00139">
    <property type="entry name" value="THIOL_PROTEASE_CYS"/>
    <property type="match status" value="1"/>
</dbReference>
<evidence type="ECO:0000256" key="3">
    <source>
        <dbReference type="ARBA" id="ARBA00022801"/>
    </source>
</evidence>
<evidence type="ECO:0000313" key="9">
    <source>
        <dbReference type="Ensembl" id="ENSDCDP00010010426.1"/>
    </source>
</evidence>
<dbReference type="Gene3D" id="3.90.70.10">
    <property type="entry name" value="Cysteine proteinases"/>
    <property type="match status" value="1"/>
</dbReference>
<gene>
    <name evidence="9" type="primary">CAPN10</name>
</gene>
<keyword evidence="2 6" id="KW-0645">Protease</keyword>
<keyword evidence="10" id="KW-1185">Reference proteome</keyword>
<comment type="similarity">
    <text evidence="1">Belongs to the peptidase C2 family.</text>
</comment>
<feature type="domain" description="Calpain catalytic" evidence="8">
    <location>
        <begin position="12"/>
        <end position="321"/>
    </location>
</feature>
<accession>A0AAY4ASU1</accession>
<evidence type="ECO:0000256" key="6">
    <source>
        <dbReference type="PROSITE-ProRule" id="PRU00239"/>
    </source>
</evidence>
<dbReference type="SUPFAM" id="SSF54001">
    <property type="entry name" value="Cysteine proteinases"/>
    <property type="match status" value="1"/>
</dbReference>
<proteinExistence type="inferred from homology"/>
<dbReference type="InterPro" id="IPR036213">
    <property type="entry name" value="Calpain_III_sf"/>
</dbReference>
<dbReference type="InterPro" id="IPR022682">
    <property type="entry name" value="Calpain_domain_III"/>
</dbReference>
<reference evidence="9" key="3">
    <citation type="submission" date="2025-09" db="UniProtKB">
        <authorList>
            <consortium name="Ensembl"/>
        </authorList>
    </citation>
    <scope>IDENTIFICATION</scope>
</reference>
<dbReference type="SMART" id="SM00230">
    <property type="entry name" value="CysPc"/>
    <property type="match status" value="1"/>
</dbReference>
<reference evidence="9" key="2">
    <citation type="submission" date="2025-08" db="UniProtKB">
        <authorList>
            <consortium name="Ensembl"/>
        </authorList>
    </citation>
    <scope>IDENTIFICATION</scope>
</reference>
<dbReference type="InterPro" id="IPR000169">
    <property type="entry name" value="Pept_cys_AS"/>
</dbReference>
<dbReference type="Gene3D" id="2.60.120.380">
    <property type="match status" value="2"/>
</dbReference>
<dbReference type="PROSITE" id="PS50203">
    <property type="entry name" value="CALPAIN_CAT"/>
    <property type="match status" value="1"/>
</dbReference>
<reference evidence="9 10" key="1">
    <citation type="submission" date="2020-06" db="EMBL/GenBank/DDBJ databases">
        <authorList>
            <consortium name="Wellcome Sanger Institute Data Sharing"/>
        </authorList>
    </citation>
    <scope>NUCLEOTIDE SEQUENCE [LARGE SCALE GENOMIC DNA]</scope>
</reference>
<feature type="region of interest" description="Disordered" evidence="7">
    <location>
        <begin position="187"/>
        <end position="209"/>
    </location>
</feature>
<organism evidence="9 10">
    <name type="scientific">Denticeps clupeoides</name>
    <name type="common">denticle herring</name>
    <dbReference type="NCBI Taxonomy" id="299321"/>
    <lineage>
        <taxon>Eukaryota</taxon>
        <taxon>Metazoa</taxon>
        <taxon>Chordata</taxon>
        <taxon>Craniata</taxon>
        <taxon>Vertebrata</taxon>
        <taxon>Euteleostomi</taxon>
        <taxon>Actinopterygii</taxon>
        <taxon>Neopterygii</taxon>
        <taxon>Teleostei</taxon>
        <taxon>Clupei</taxon>
        <taxon>Clupeiformes</taxon>
        <taxon>Denticipitoidei</taxon>
        <taxon>Denticipitidae</taxon>
        <taxon>Denticeps</taxon>
    </lineage>
</organism>
<dbReference type="PRINTS" id="PR00704">
    <property type="entry name" value="CALPAIN"/>
</dbReference>
<evidence type="ECO:0000256" key="7">
    <source>
        <dbReference type="SAM" id="MobiDB-lite"/>
    </source>
</evidence>
<evidence type="ECO:0000256" key="4">
    <source>
        <dbReference type="ARBA" id="ARBA00022807"/>
    </source>
</evidence>
<dbReference type="GO" id="GO:0006508">
    <property type="term" value="P:proteolysis"/>
    <property type="evidence" value="ECO:0007669"/>
    <property type="project" value="UniProtKB-KW"/>
</dbReference>
<dbReference type="PANTHER" id="PTHR10183">
    <property type="entry name" value="CALPAIN"/>
    <property type="match status" value="1"/>
</dbReference>
<protein>
    <recommendedName>
        <fullName evidence="8">Calpain catalytic domain-containing protein</fullName>
    </recommendedName>
</protein>
<dbReference type="AlphaFoldDB" id="A0AAY4ASU1"/>
<dbReference type="CDD" id="cd00044">
    <property type="entry name" value="CysPc"/>
    <property type="match status" value="1"/>
</dbReference>
<feature type="active site" evidence="5 6">
    <location>
        <position position="72"/>
    </location>
</feature>
<evidence type="ECO:0000313" key="10">
    <source>
        <dbReference type="Proteomes" id="UP000694580"/>
    </source>
</evidence>
<feature type="compositionally biased region" description="Basic and acidic residues" evidence="7">
    <location>
        <begin position="199"/>
        <end position="209"/>
    </location>
</feature>
<dbReference type="InterPro" id="IPR022683">
    <property type="entry name" value="Calpain_III"/>
</dbReference>
<dbReference type="Pfam" id="PF01067">
    <property type="entry name" value="Calpain_III"/>
    <property type="match status" value="2"/>
</dbReference>
<evidence type="ECO:0000259" key="8">
    <source>
        <dbReference type="PROSITE" id="PS50203"/>
    </source>
</evidence>